<dbReference type="Gene3D" id="1.10.510.10">
    <property type="entry name" value="Transferase(Phosphotransferase) domain 1"/>
    <property type="match status" value="1"/>
</dbReference>
<dbReference type="CDD" id="cd05121">
    <property type="entry name" value="ABC1_ADCK3-like"/>
    <property type="match status" value="1"/>
</dbReference>
<dbReference type="KEGG" id="slh:YH65_01625"/>
<dbReference type="GO" id="GO:0004672">
    <property type="term" value="F:protein kinase activity"/>
    <property type="evidence" value="ECO:0007669"/>
    <property type="project" value="InterPro"/>
</dbReference>
<dbReference type="AlphaFoldDB" id="A0A7U4RPW7"/>
<reference evidence="4" key="2">
    <citation type="journal article" date="2017" name="Stand. Genomic Sci.">
        <title>Complete genome sequence of the sulfur-oxidizing chemolithoautotrophic Sulfurovum lithotrophicum 42BKTT.</title>
        <authorList>
            <person name="Jeon W."/>
            <person name="Priscilla L."/>
            <person name="Park G."/>
            <person name="Lee H."/>
            <person name="Lee N."/>
            <person name="Lee D."/>
            <person name="Kwon H."/>
            <person name="Ahn I."/>
            <person name="Lee C."/>
            <person name="Lee H."/>
            <person name="Ahn J."/>
        </authorList>
    </citation>
    <scope>NUCLEOTIDE SEQUENCE [LARGE SCALE GENOMIC DNA]</scope>
    <source>
        <strain evidence="4">ATCC BAA-797 / 42BKT</strain>
    </source>
</reference>
<dbReference type="InterPro" id="IPR011009">
    <property type="entry name" value="Kinase-like_dom_sf"/>
</dbReference>
<accession>A0A7U4RPW7</accession>
<protein>
    <submittedName>
        <fullName evidence="3">ABC transporter</fullName>
    </submittedName>
</protein>
<evidence type="ECO:0000313" key="4">
    <source>
        <dbReference type="Proteomes" id="UP000034444"/>
    </source>
</evidence>
<reference evidence="3 4" key="1">
    <citation type="submission" date="2015-04" db="EMBL/GenBank/DDBJ databases">
        <title>Complete genome sequence of Sulfurovum lithotrophicum ATCC BAA-797T.</title>
        <authorList>
            <person name="Ahn J."/>
            <person name="Park G."/>
            <person name="Jeon W."/>
            <person name="Jang Y."/>
            <person name="Jang M."/>
            <person name="Lee H."/>
            <person name="Lee H."/>
        </authorList>
    </citation>
    <scope>NUCLEOTIDE SEQUENCE [LARGE SCALE GENOMIC DNA]</scope>
    <source>
        <strain evidence="4">ATCC BAA-797 / 42BKT</strain>
    </source>
</reference>
<dbReference type="EMBL" id="CP011308">
    <property type="protein sequence ID" value="AKF24238.1"/>
    <property type="molecule type" value="Genomic_DNA"/>
</dbReference>
<dbReference type="PANTHER" id="PTHR10566">
    <property type="entry name" value="CHAPERONE-ACTIVITY OF BC1 COMPLEX CABC1 -RELATED"/>
    <property type="match status" value="1"/>
</dbReference>
<organism evidence="3 4">
    <name type="scientific">Sulfurovum lithotrophicum</name>
    <dbReference type="NCBI Taxonomy" id="206403"/>
    <lineage>
        <taxon>Bacteria</taxon>
        <taxon>Pseudomonadati</taxon>
        <taxon>Campylobacterota</taxon>
        <taxon>Epsilonproteobacteria</taxon>
        <taxon>Campylobacterales</taxon>
        <taxon>Sulfurovaceae</taxon>
        <taxon>Sulfurovum</taxon>
    </lineage>
</organism>
<dbReference type="InterPro" id="IPR050154">
    <property type="entry name" value="UbiB_kinase"/>
</dbReference>
<evidence type="ECO:0000313" key="3">
    <source>
        <dbReference type="EMBL" id="AKF24238.1"/>
    </source>
</evidence>
<gene>
    <name evidence="3" type="ORF">YH65_01625</name>
</gene>
<dbReference type="RefSeq" id="WP_046550339.1">
    <property type="nucleotide sequence ID" value="NZ_CP011308.1"/>
</dbReference>
<dbReference type="PROSITE" id="PS50011">
    <property type="entry name" value="PROTEIN_KINASE_DOM"/>
    <property type="match status" value="1"/>
</dbReference>
<feature type="domain" description="Protein kinase" evidence="2">
    <location>
        <begin position="106"/>
        <end position="514"/>
    </location>
</feature>
<proteinExistence type="inferred from homology"/>
<dbReference type="Pfam" id="PF03109">
    <property type="entry name" value="ABC1"/>
    <property type="match status" value="1"/>
</dbReference>
<dbReference type="OrthoDB" id="9795390at2"/>
<dbReference type="SUPFAM" id="SSF56112">
    <property type="entry name" value="Protein kinase-like (PK-like)"/>
    <property type="match status" value="1"/>
</dbReference>
<dbReference type="PANTHER" id="PTHR10566:SF113">
    <property type="entry name" value="PROTEIN ACTIVITY OF BC1 COMPLEX KINASE 7, CHLOROPLASTIC"/>
    <property type="match status" value="1"/>
</dbReference>
<dbReference type="Proteomes" id="UP000034444">
    <property type="component" value="Chromosome"/>
</dbReference>
<dbReference type="InterPro" id="IPR004147">
    <property type="entry name" value="ABC1_dom"/>
</dbReference>
<evidence type="ECO:0000259" key="2">
    <source>
        <dbReference type="PROSITE" id="PS50011"/>
    </source>
</evidence>
<name>A0A7U4RPW7_9BACT</name>
<dbReference type="GO" id="GO:0005524">
    <property type="term" value="F:ATP binding"/>
    <property type="evidence" value="ECO:0007669"/>
    <property type="project" value="InterPro"/>
</dbReference>
<comment type="similarity">
    <text evidence="1">Belongs to the protein kinase superfamily. ADCK protein kinase family.</text>
</comment>
<evidence type="ECO:0000256" key="1">
    <source>
        <dbReference type="ARBA" id="ARBA00009670"/>
    </source>
</evidence>
<sequence>MNLSNYSPGRVKKVFVFLLTVYLLIKKKERFLFMRPLSPSELRESINELGASFIKLAQVLATRADFFNDAYLSELRSLHDEIPPMSHRNFKKVYDRAFGSSKPFERFNEVPIASASIGEVHEAWLKSGEHVAVKLRRWQIEEQVKADIRILTFFNRIFRPLFSHYTKNSIDSLIAEFSDMILKEVSFTNELSNLKSFNMVYEKSGVIFPVPYEAHCCDDAIVMSFEKGIRFDDKEALLNNRIDFQTAMHKLIEFYTEQMLINGYFHADPHPGNLLIREDGQLVLLDFGMVKRISNPARIAIIEMVKSAHEQDFELYISSCKRLGVITYEAPQDQMTELAQKMFEIFNDDSLDATSMQELAFGVMASMRDFPFKLPQEAIYIMRASAIIEGLGTIYIPNFNGVKDILPLLQKNIPKALGADSGILETVIDEAGSLPLTLRQIKTGIQKISEDELRVHLSERQLEWLESRLANRLNSLKLSFVLILLAFFILLIDPTYKMAAIILFATGAVRLLYK</sequence>
<keyword evidence="4" id="KW-1185">Reference proteome</keyword>
<dbReference type="InterPro" id="IPR000719">
    <property type="entry name" value="Prot_kinase_dom"/>
</dbReference>